<feature type="domain" description="Glycosyltransferase subfamily 4-like N-terminal" evidence="4">
    <location>
        <begin position="144"/>
        <end position="311"/>
    </location>
</feature>
<reference evidence="5" key="1">
    <citation type="submission" date="2021-01" db="EMBL/GenBank/DDBJ databases">
        <authorList>
            <person name="Corre E."/>
            <person name="Pelletier E."/>
            <person name="Niang G."/>
            <person name="Scheremetjew M."/>
            <person name="Finn R."/>
            <person name="Kale V."/>
            <person name="Holt S."/>
            <person name="Cochrane G."/>
            <person name="Meng A."/>
            <person name="Brown T."/>
            <person name="Cohen L."/>
        </authorList>
    </citation>
    <scope>NUCLEOTIDE SEQUENCE</scope>
    <source>
        <strain evidence="5">CCMP1510</strain>
    </source>
</reference>
<dbReference type="SUPFAM" id="SSF53756">
    <property type="entry name" value="UDP-Glycosyltransferase/glycogen phosphorylase"/>
    <property type="match status" value="1"/>
</dbReference>
<evidence type="ECO:0000256" key="2">
    <source>
        <dbReference type="SAM" id="SignalP"/>
    </source>
</evidence>
<sequence length="590" mass="66439">MKVRPFRCWKRIVSILQCLLLAANALVTQVTTNKLVLRQHLFKKGDTDEQPIAQASVKSQAPSLDEVAIEVSTTPPSVVMQSSNNNGVLSTRPAWLRPKTMAVQGAKGVGRIKRKMMDRISKRQSTPMKVALLVEPTPFTHVCGYANRFQEMLKYMKEFGDHVHIATPDDKLEAPNEFMGFPVKTLRGQRFPLYPEVLLSLDSRGEARKMVQQFKPDIIHVSSPGFLAMSAALYAKALNIPLVMSYHTHLPVYAERYMGYIPLIRKSSWQYIKMLHSFADLTLVTSPQVMEEFREQGIRRVAVWRKGVDVDTFNPKHSSAQIKANILTNRGHEKDTVLLYVGRLSVEKRLEQLDQVLDDLKDDSVSLALVGGGPHEDALKKHFAKFGDRVKFCGILRGDTLSAAYASADIFVMPSDSETLGFVVIEAMASGLAVVGAKAGGIPSIVDDDSNGMLAPPRDPKAFSHAVKSLVRDSNLQNRLKAQARLDAESWGWKQATRHLRDVHYIAAIRRHSAIKRLTAKDRRILFKLPFISATQRRAIRLRFAFLTRDLKSFFNKTFYLAAVSKLLSKFTNRFFRRRSFTPPPRIRGG</sequence>
<feature type="signal peptide" evidence="2">
    <location>
        <begin position="1"/>
        <end position="25"/>
    </location>
</feature>
<name>A0A7S3NPD0_9STRA</name>
<evidence type="ECO:0000259" key="3">
    <source>
        <dbReference type="Pfam" id="PF00534"/>
    </source>
</evidence>
<dbReference type="EMBL" id="HBIJ01022419">
    <property type="protein sequence ID" value="CAE0373834.1"/>
    <property type="molecule type" value="Transcribed_RNA"/>
</dbReference>
<feature type="domain" description="Glycosyl transferase family 1" evidence="3">
    <location>
        <begin position="333"/>
        <end position="485"/>
    </location>
</feature>
<accession>A0A7S3NPD0</accession>
<gene>
    <name evidence="5" type="ORF">ALAG00032_LOCUS14636</name>
</gene>
<organism evidence="5">
    <name type="scientific">Aureoumbra lagunensis</name>
    <dbReference type="NCBI Taxonomy" id="44058"/>
    <lineage>
        <taxon>Eukaryota</taxon>
        <taxon>Sar</taxon>
        <taxon>Stramenopiles</taxon>
        <taxon>Ochrophyta</taxon>
        <taxon>Pelagophyceae</taxon>
        <taxon>Pelagomonadales</taxon>
        <taxon>Aureoumbra</taxon>
    </lineage>
</organism>
<protein>
    <recommendedName>
        <fullName evidence="6">Glycosyltransferase subfamily 4-like N-terminal domain-containing protein</fullName>
    </recommendedName>
</protein>
<dbReference type="Pfam" id="PF13439">
    <property type="entry name" value="Glyco_transf_4"/>
    <property type="match status" value="1"/>
</dbReference>
<keyword evidence="1" id="KW-0328">Glycosyltransferase</keyword>
<keyword evidence="2" id="KW-0732">Signal</keyword>
<dbReference type="InterPro" id="IPR050194">
    <property type="entry name" value="Glycosyltransferase_grp1"/>
</dbReference>
<dbReference type="GO" id="GO:0016757">
    <property type="term" value="F:glycosyltransferase activity"/>
    <property type="evidence" value="ECO:0007669"/>
    <property type="project" value="UniProtKB-KW"/>
</dbReference>
<keyword evidence="1" id="KW-0808">Transferase</keyword>
<proteinExistence type="predicted"/>
<feature type="chain" id="PRO_5030908498" description="Glycosyltransferase subfamily 4-like N-terminal domain-containing protein" evidence="2">
    <location>
        <begin position="26"/>
        <end position="590"/>
    </location>
</feature>
<dbReference type="CDD" id="cd03814">
    <property type="entry name" value="GT4-like"/>
    <property type="match status" value="1"/>
</dbReference>
<evidence type="ECO:0008006" key="6">
    <source>
        <dbReference type="Google" id="ProtNLM"/>
    </source>
</evidence>
<dbReference type="Gene3D" id="3.40.50.2000">
    <property type="entry name" value="Glycogen Phosphorylase B"/>
    <property type="match status" value="2"/>
</dbReference>
<dbReference type="Pfam" id="PF00534">
    <property type="entry name" value="Glycos_transf_1"/>
    <property type="match status" value="1"/>
</dbReference>
<dbReference type="PANTHER" id="PTHR45947:SF3">
    <property type="entry name" value="SULFOQUINOVOSYL TRANSFERASE SQD2"/>
    <property type="match status" value="1"/>
</dbReference>
<dbReference type="PANTHER" id="PTHR45947">
    <property type="entry name" value="SULFOQUINOVOSYL TRANSFERASE SQD2"/>
    <property type="match status" value="1"/>
</dbReference>
<evidence type="ECO:0000259" key="4">
    <source>
        <dbReference type="Pfam" id="PF13439"/>
    </source>
</evidence>
<dbReference type="AlphaFoldDB" id="A0A7S3NPD0"/>
<dbReference type="InterPro" id="IPR001296">
    <property type="entry name" value="Glyco_trans_1"/>
</dbReference>
<dbReference type="InterPro" id="IPR028098">
    <property type="entry name" value="Glyco_trans_4-like_N"/>
</dbReference>
<evidence type="ECO:0000313" key="5">
    <source>
        <dbReference type="EMBL" id="CAE0373834.1"/>
    </source>
</evidence>
<evidence type="ECO:0000256" key="1">
    <source>
        <dbReference type="ARBA" id="ARBA00022676"/>
    </source>
</evidence>